<evidence type="ECO:0000256" key="1">
    <source>
        <dbReference type="SAM" id="SignalP"/>
    </source>
</evidence>
<evidence type="ECO:0000313" key="4">
    <source>
        <dbReference type="Proteomes" id="UP000015241"/>
    </source>
</evidence>
<dbReference type="Gene3D" id="3.40.50.720">
    <property type="entry name" value="NAD(P)-binding Rossmann-like Domain"/>
    <property type="match status" value="1"/>
</dbReference>
<dbReference type="PANTHER" id="PTHR48079">
    <property type="entry name" value="PROTEIN YEEZ"/>
    <property type="match status" value="1"/>
</dbReference>
<dbReference type="GO" id="GO:0004029">
    <property type="term" value="F:aldehyde dehydrogenase (NAD+) activity"/>
    <property type="evidence" value="ECO:0007669"/>
    <property type="project" value="TreeGrafter"/>
</dbReference>
<dbReference type="EMBL" id="KE504124">
    <property type="protein sequence ID" value="EPT05140.1"/>
    <property type="molecule type" value="Genomic_DNA"/>
</dbReference>
<evidence type="ECO:0000313" key="3">
    <source>
        <dbReference type="EMBL" id="EPT05140.1"/>
    </source>
</evidence>
<dbReference type="SUPFAM" id="SSF51735">
    <property type="entry name" value="NAD(P)-binding Rossmann-fold domains"/>
    <property type="match status" value="1"/>
</dbReference>
<keyword evidence="4" id="KW-1185">Reference proteome</keyword>
<dbReference type="OrthoDB" id="10000533at2759"/>
<evidence type="ECO:0000259" key="2">
    <source>
        <dbReference type="Pfam" id="PF01370"/>
    </source>
</evidence>
<accession>S8G4H9</accession>
<dbReference type="HOGENOM" id="CLU_007383_12_3_1"/>
<protein>
    <submittedName>
        <fullName evidence="3">NAD-binding protein</fullName>
    </submittedName>
</protein>
<dbReference type="InterPro" id="IPR051783">
    <property type="entry name" value="NAD(P)-dependent_oxidoreduct"/>
</dbReference>
<dbReference type="InterPro" id="IPR036291">
    <property type="entry name" value="NAD(P)-bd_dom_sf"/>
</dbReference>
<dbReference type="eggNOG" id="ENOG502S1RM">
    <property type="taxonomic scope" value="Eukaryota"/>
</dbReference>
<dbReference type="PANTHER" id="PTHR48079:SF3">
    <property type="entry name" value="NAD-DEPENDENT EPIMERASE_DEHYDRATASE DOMAIN-CONTAINING PROTEIN"/>
    <property type="match status" value="1"/>
</dbReference>
<feature type="chain" id="PRO_5004564417" evidence="1">
    <location>
        <begin position="20"/>
        <end position="306"/>
    </location>
</feature>
<name>S8G4H9_FOMSC</name>
<dbReference type="Proteomes" id="UP000015241">
    <property type="component" value="Unassembled WGS sequence"/>
</dbReference>
<organism evidence="3 4">
    <name type="scientific">Fomitopsis schrenkii</name>
    <name type="common">Brown rot fungus</name>
    <dbReference type="NCBI Taxonomy" id="2126942"/>
    <lineage>
        <taxon>Eukaryota</taxon>
        <taxon>Fungi</taxon>
        <taxon>Dikarya</taxon>
        <taxon>Basidiomycota</taxon>
        <taxon>Agaricomycotina</taxon>
        <taxon>Agaricomycetes</taxon>
        <taxon>Polyporales</taxon>
        <taxon>Fomitopsis</taxon>
    </lineage>
</organism>
<dbReference type="InterPro" id="IPR001509">
    <property type="entry name" value="Epimerase_deHydtase"/>
</dbReference>
<dbReference type="InParanoid" id="S8G4H9"/>
<reference evidence="3 4" key="1">
    <citation type="journal article" date="2012" name="Science">
        <title>The Paleozoic origin of enzymatic lignin decomposition reconstructed from 31 fungal genomes.</title>
        <authorList>
            <person name="Floudas D."/>
            <person name="Binder M."/>
            <person name="Riley R."/>
            <person name="Barry K."/>
            <person name="Blanchette R.A."/>
            <person name="Henrissat B."/>
            <person name="Martinez A.T."/>
            <person name="Otillar R."/>
            <person name="Spatafora J.W."/>
            <person name="Yadav J.S."/>
            <person name="Aerts A."/>
            <person name="Benoit I."/>
            <person name="Boyd A."/>
            <person name="Carlson A."/>
            <person name="Copeland A."/>
            <person name="Coutinho P.M."/>
            <person name="de Vries R.P."/>
            <person name="Ferreira P."/>
            <person name="Findley K."/>
            <person name="Foster B."/>
            <person name="Gaskell J."/>
            <person name="Glotzer D."/>
            <person name="Gorecki P."/>
            <person name="Heitman J."/>
            <person name="Hesse C."/>
            <person name="Hori C."/>
            <person name="Igarashi K."/>
            <person name="Jurgens J.A."/>
            <person name="Kallen N."/>
            <person name="Kersten P."/>
            <person name="Kohler A."/>
            <person name="Kuees U."/>
            <person name="Kumar T.K.A."/>
            <person name="Kuo A."/>
            <person name="LaButti K."/>
            <person name="Larrondo L.F."/>
            <person name="Lindquist E."/>
            <person name="Ling A."/>
            <person name="Lombard V."/>
            <person name="Lucas S."/>
            <person name="Lundell T."/>
            <person name="Martin R."/>
            <person name="McLaughlin D.J."/>
            <person name="Morgenstern I."/>
            <person name="Morin E."/>
            <person name="Murat C."/>
            <person name="Nagy L.G."/>
            <person name="Nolan M."/>
            <person name="Ohm R.A."/>
            <person name="Patyshakuliyeva A."/>
            <person name="Rokas A."/>
            <person name="Ruiz-Duenas F.J."/>
            <person name="Sabat G."/>
            <person name="Salamov A."/>
            <person name="Samejima M."/>
            <person name="Schmutz J."/>
            <person name="Slot J.C."/>
            <person name="St John F."/>
            <person name="Stenlid J."/>
            <person name="Sun H."/>
            <person name="Sun S."/>
            <person name="Syed K."/>
            <person name="Tsang A."/>
            <person name="Wiebenga A."/>
            <person name="Young D."/>
            <person name="Pisabarro A."/>
            <person name="Eastwood D.C."/>
            <person name="Martin F."/>
            <person name="Cullen D."/>
            <person name="Grigoriev I.V."/>
            <person name="Hibbett D.S."/>
        </authorList>
    </citation>
    <scope>NUCLEOTIDE SEQUENCE</scope>
    <source>
        <strain evidence="4">FP-58527</strain>
    </source>
</reference>
<dbReference type="GO" id="GO:0005737">
    <property type="term" value="C:cytoplasm"/>
    <property type="evidence" value="ECO:0007669"/>
    <property type="project" value="TreeGrafter"/>
</dbReference>
<keyword evidence="1" id="KW-0732">Signal</keyword>
<sequence>MKVLIIGASGFIGLPAAQALVRAGHIVYGVTRSESKVKSLAAEEIIPIVAPIDNPSVWLPLVATLDVVIEAISGEVKVLSEKLLNAVTEAAQQYRPPDAPKLAYIYTSGCWVHGENPKEIISDTTPITQSVELVSWRPLLEQKVAKSTTLNGIVIRPALLYGRSASILGLLFKSGQEGRVKWFGTPGGRYSLIHQDDLADLYRLVAEKSGILGGQLFDAANDFTESVDDILQKLVQVSGASGYDYIPPTNLFEKAITSTLLLRPYLARSLLGWQPRKAGLVDHLEIYYNAWKATAGSAALSSDFIR</sequence>
<feature type="domain" description="NAD-dependent epimerase/dehydratase" evidence="2">
    <location>
        <begin position="3"/>
        <end position="208"/>
    </location>
</feature>
<proteinExistence type="predicted"/>
<dbReference type="AlphaFoldDB" id="S8G4H9"/>
<dbReference type="Pfam" id="PF01370">
    <property type="entry name" value="Epimerase"/>
    <property type="match status" value="1"/>
</dbReference>
<feature type="signal peptide" evidence="1">
    <location>
        <begin position="1"/>
        <end position="19"/>
    </location>
</feature>
<dbReference type="STRING" id="743788.S8G4H9"/>
<gene>
    <name evidence="3" type="ORF">FOMPIDRAFT_69056</name>
</gene>